<dbReference type="RefSeq" id="WP_273686708.1">
    <property type="nucleotide sequence ID" value="NZ_CP117411.1"/>
</dbReference>
<dbReference type="InterPro" id="IPR005467">
    <property type="entry name" value="His_kinase_dom"/>
</dbReference>
<proteinExistence type="predicted"/>
<comment type="catalytic activity">
    <reaction evidence="1">
        <text>ATP + protein L-histidine = ADP + protein N-phospho-L-histidine.</text>
        <dbReference type="EC" id="2.7.13.3"/>
    </reaction>
</comment>
<evidence type="ECO:0000256" key="5">
    <source>
        <dbReference type="ARBA" id="ARBA00022679"/>
    </source>
</evidence>
<evidence type="ECO:0000256" key="3">
    <source>
        <dbReference type="ARBA" id="ARBA00012438"/>
    </source>
</evidence>
<dbReference type="Gene3D" id="1.10.287.130">
    <property type="match status" value="1"/>
</dbReference>
<dbReference type="SUPFAM" id="SSF158472">
    <property type="entry name" value="HAMP domain-like"/>
    <property type="match status" value="1"/>
</dbReference>
<evidence type="ECO:0000256" key="4">
    <source>
        <dbReference type="ARBA" id="ARBA00022553"/>
    </source>
</evidence>
<keyword evidence="8 11" id="KW-1133">Transmembrane helix</keyword>
<organism evidence="14 15">
    <name type="scientific">Sphingomonas naphthae</name>
    <dbReference type="NCBI Taxonomy" id="1813468"/>
    <lineage>
        <taxon>Bacteria</taxon>
        <taxon>Pseudomonadati</taxon>
        <taxon>Pseudomonadota</taxon>
        <taxon>Alphaproteobacteria</taxon>
        <taxon>Sphingomonadales</taxon>
        <taxon>Sphingomonadaceae</taxon>
        <taxon>Sphingomonas</taxon>
    </lineage>
</organism>
<dbReference type="SMART" id="SM00304">
    <property type="entry name" value="HAMP"/>
    <property type="match status" value="1"/>
</dbReference>
<gene>
    <name evidence="14" type="ORF">PQ455_13985</name>
</gene>
<dbReference type="InterPro" id="IPR036097">
    <property type="entry name" value="HisK_dim/P_sf"/>
</dbReference>
<dbReference type="SUPFAM" id="SSF47384">
    <property type="entry name" value="Homodimeric domain of signal transducing histidine kinase"/>
    <property type="match status" value="1"/>
</dbReference>
<sequence>MAGVVACALLTLAVYLFAHRAIDLFVDHRLANEASLLIGPSTAPAVGDVIERVNALKDRRDTADIGAALFDRAGNQLAGRLRLQRPPVLGASALGKRDRIPAIERGRALGRRFGDNMVLVVVADSEPVPHFDLLLLGILSLGSLMVASATGVSLLLAARVVGRHMRDMRGAAEAIIGGDLRRRIPETGGDTEFDRQAHTFNRMLDRIDELMGSLRHVAQDAAHDLRSPLVRLQTRLTRLSQQAGLGAHEAEVEAALADCEAMVELLATVLRIAEVEGGSRRSQFAPVRLDELAARMVALYEPMVRDGGRMLELAGTAPISLRGDRPMLSQLLANLIENAHRHTPPGSRIRVSVRTEDRDVAILEVTDDGPGIPPSARAMALRRFGRLEASRSTEGHGLGLSLVGAVAKLHGGGVVLGDAAPGLRVTIRLPV</sequence>
<dbReference type="PROSITE" id="PS50885">
    <property type="entry name" value="HAMP"/>
    <property type="match status" value="1"/>
</dbReference>
<evidence type="ECO:0000259" key="13">
    <source>
        <dbReference type="PROSITE" id="PS50885"/>
    </source>
</evidence>
<evidence type="ECO:0000256" key="2">
    <source>
        <dbReference type="ARBA" id="ARBA00004370"/>
    </source>
</evidence>
<dbReference type="EC" id="2.7.13.3" evidence="3"/>
<dbReference type="Pfam" id="PF02518">
    <property type="entry name" value="HATPase_c"/>
    <property type="match status" value="1"/>
</dbReference>
<evidence type="ECO:0000256" key="7">
    <source>
        <dbReference type="ARBA" id="ARBA00022777"/>
    </source>
</evidence>
<dbReference type="CDD" id="cd06225">
    <property type="entry name" value="HAMP"/>
    <property type="match status" value="1"/>
</dbReference>
<evidence type="ECO:0000259" key="12">
    <source>
        <dbReference type="PROSITE" id="PS50109"/>
    </source>
</evidence>
<feature type="domain" description="Histidine kinase" evidence="12">
    <location>
        <begin position="220"/>
        <end position="431"/>
    </location>
</feature>
<name>A0ABY7THN2_9SPHN</name>
<evidence type="ECO:0000256" key="8">
    <source>
        <dbReference type="ARBA" id="ARBA00022989"/>
    </source>
</evidence>
<dbReference type="InterPro" id="IPR004358">
    <property type="entry name" value="Sig_transdc_His_kin-like_C"/>
</dbReference>
<dbReference type="Proteomes" id="UP001220395">
    <property type="component" value="Chromosome"/>
</dbReference>
<dbReference type="InterPro" id="IPR003594">
    <property type="entry name" value="HATPase_dom"/>
</dbReference>
<dbReference type="Pfam" id="PF00672">
    <property type="entry name" value="HAMP"/>
    <property type="match status" value="1"/>
</dbReference>
<keyword evidence="7 14" id="KW-0418">Kinase</keyword>
<accession>A0ABY7THN2</accession>
<dbReference type="SMART" id="SM00387">
    <property type="entry name" value="HATPase_c"/>
    <property type="match status" value="1"/>
</dbReference>
<feature type="transmembrane region" description="Helical" evidence="11">
    <location>
        <begin position="133"/>
        <end position="158"/>
    </location>
</feature>
<dbReference type="EMBL" id="CP117411">
    <property type="protein sequence ID" value="WCT72737.1"/>
    <property type="molecule type" value="Genomic_DNA"/>
</dbReference>
<evidence type="ECO:0000256" key="11">
    <source>
        <dbReference type="SAM" id="Phobius"/>
    </source>
</evidence>
<dbReference type="InterPro" id="IPR050428">
    <property type="entry name" value="TCS_sensor_his_kinase"/>
</dbReference>
<dbReference type="PROSITE" id="PS50109">
    <property type="entry name" value="HIS_KIN"/>
    <property type="match status" value="1"/>
</dbReference>
<dbReference type="PANTHER" id="PTHR45436">
    <property type="entry name" value="SENSOR HISTIDINE KINASE YKOH"/>
    <property type="match status" value="1"/>
</dbReference>
<evidence type="ECO:0000256" key="9">
    <source>
        <dbReference type="ARBA" id="ARBA00023012"/>
    </source>
</evidence>
<comment type="subcellular location">
    <subcellularLocation>
        <location evidence="2">Membrane</location>
    </subcellularLocation>
</comment>
<keyword evidence="15" id="KW-1185">Reference proteome</keyword>
<keyword evidence="9" id="KW-0902">Two-component regulatory system</keyword>
<dbReference type="GO" id="GO:0016301">
    <property type="term" value="F:kinase activity"/>
    <property type="evidence" value="ECO:0007669"/>
    <property type="project" value="UniProtKB-KW"/>
</dbReference>
<keyword evidence="6 11" id="KW-0812">Transmembrane</keyword>
<keyword evidence="4" id="KW-0597">Phosphoprotein</keyword>
<protein>
    <recommendedName>
        <fullName evidence="3">histidine kinase</fullName>
        <ecNumber evidence="3">2.7.13.3</ecNumber>
    </recommendedName>
</protein>
<evidence type="ECO:0000313" key="14">
    <source>
        <dbReference type="EMBL" id="WCT72737.1"/>
    </source>
</evidence>
<dbReference type="InterPro" id="IPR003660">
    <property type="entry name" value="HAMP_dom"/>
</dbReference>
<keyword evidence="5" id="KW-0808">Transferase</keyword>
<dbReference type="SUPFAM" id="SSF55874">
    <property type="entry name" value="ATPase domain of HSP90 chaperone/DNA topoisomerase II/histidine kinase"/>
    <property type="match status" value="1"/>
</dbReference>
<evidence type="ECO:0000256" key="1">
    <source>
        <dbReference type="ARBA" id="ARBA00000085"/>
    </source>
</evidence>
<reference evidence="14 15" key="1">
    <citation type="submission" date="2023-02" db="EMBL/GenBank/DDBJ databases">
        <title>Genome sequence of Sphingomonas naphthae.</title>
        <authorList>
            <person name="Kim S."/>
            <person name="Heo J."/>
            <person name="Kwon S.-W."/>
        </authorList>
    </citation>
    <scope>NUCLEOTIDE SEQUENCE [LARGE SCALE GENOMIC DNA]</scope>
    <source>
        <strain evidence="14 15">KACC 18716</strain>
    </source>
</reference>
<dbReference type="PRINTS" id="PR00344">
    <property type="entry name" value="BCTRLSENSOR"/>
</dbReference>
<evidence type="ECO:0000256" key="6">
    <source>
        <dbReference type="ARBA" id="ARBA00022692"/>
    </source>
</evidence>
<keyword evidence="10 11" id="KW-0472">Membrane</keyword>
<evidence type="ECO:0000313" key="15">
    <source>
        <dbReference type="Proteomes" id="UP001220395"/>
    </source>
</evidence>
<dbReference type="PANTHER" id="PTHR45436:SF8">
    <property type="entry name" value="HISTIDINE KINASE"/>
    <property type="match status" value="1"/>
</dbReference>
<dbReference type="Gene3D" id="3.30.565.10">
    <property type="entry name" value="Histidine kinase-like ATPase, C-terminal domain"/>
    <property type="match status" value="1"/>
</dbReference>
<evidence type="ECO:0000256" key="10">
    <source>
        <dbReference type="ARBA" id="ARBA00023136"/>
    </source>
</evidence>
<dbReference type="InterPro" id="IPR036890">
    <property type="entry name" value="HATPase_C_sf"/>
</dbReference>
<feature type="domain" description="HAMP" evidence="13">
    <location>
        <begin position="159"/>
        <end position="212"/>
    </location>
</feature>